<evidence type="ECO:0000259" key="2">
    <source>
        <dbReference type="Pfam" id="PF12728"/>
    </source>
</evidence>
<evidence type="ECO:0000313" key="4">
    <source>
        <dbReference type="Proteomes" id="UP000320176"/>
    </source>
</evidence>
<dbReference type="InterPro" id="IPR041657">
    <property type="entry name" value="HTH_17"/>
</dbReference>
<organism evidence="3 4">
    <name type="scientific">Stieleria varia</name>
    <dbReference type="NCBI Taxonomy" id="2528005"/>
    <lineage>
        <taxon>Bacteria</taxon>
        <taxon>Pseudomonadati</taxon>
        <taxon>Planctomycetota</taxon>
        <taxon>Planctomycetia</taxon>
        <taxon>Pirellulales</taxon>
        <taxon>Pirellulaceae</taxon>
        <taxon>Stieleria</taxon>
    </lineage>
</organism>
<gene>
    <name evidence="3" type="ORF">Pla52n_69580</name>
</gene>
<evidence type="ECO:0000313" key="3">
    <source>
        <dbReference type="EMBL" id="TWT87927.1"/>
    </source>
</evidence>
<dbReference type="CDD" id="cd02065">
    <property type="entry name" value="B12-binding_like"/>
    <property type="match status" value="1"/>
</dbReference>
<dbReference type="SUPFAM" id="SSF46955">
    <property type="entry name" value="Putative DNA-binding domain"/>
    <property type="match status" value="1"/>
</dbReference>
<reference evidence="3 4" key="1">
    <citation type="submission" date="2019-02" db="EMBL/GenBank/DDBJ databases">
        <title>Deep-cultivation of Planctomycetes and their phenomic and genomic characterization uncovers novel biology.</title>
        <authorList>
            <person name="Wiegand S."/>
            <person name="Jogler M."/>
            <person name="Boedeker C."/>
            <person name="Pinto D."/>
            <person name="Vollmers J."/>
            <person name="Rivas-Marin E."/>
            <person name="Kohn T."/>
            <person name="Peeters S.H."/>
            <person name="Heuer A."/>
            <person name="Rast P."/>
            <person name="Oberbeckmann S."/>
            <person name="Bunk B."/>
            <person name="Jeske O."/>
            <person name="Meyerdierks A."/>
            <person name="Storesund J.E."/>
            <person name="Kallscheuer N."/>
            <person name="Luecker S."/>
            <person name="Lage O.M."/>
            <person name="Pohl T."/>
            <person name="Merkel B.J."/>
            <person name="Hornburger P."/>
            <person name="Mueller R.-W."/>
            <person name="Bruemmer F."/>
            <person name="Labrenz M."/>
            <person name="Spormann A.M."/>
            <person name="Op Den Camp H."/>
            <person name="Overmann J."/>
            <person name="Amann R."/>
            <person name="Jetten M.S.M."/>
            <person name="Mascher T."/>
            <person name="Medema M.H."/>
            <person name="Devos D.P."/>
            <person name="Kaster A.-K."/>
            <person name="Ovreas L."/>
            <person name="Rohde M."/>
            <person name="Galperin M.Y."/>
            <person name="Jogler C."/>
        </authorList>
    </citation>
    <scope>NUCLEOTIDE SEQUENCE [LARGE SCALE GENOMIC DNA]</scope>
    <source>
        <strain evidence="3 4">Pla52n</strain>
    </source>
</reference>
<protein>
    <submittedName>
        <fullName evidence="3">Helix-turn-helix domain protein</fullName>
    </submittedName>
</protein>
<proteinExistence type="predicted"/>
<dbReference type="Gene3D" id="1.10.1660.10">
    <property type="match status" value="1"/>
</dbReference>
<dbReference type="GO" id="GO:0031419">
    <property type="term" value="F:cobalamin binding"/>
    <property type="evidence" value="ECO:0007669"/>
    <property type="project" value="InterPro"/>
</dbReference>
<accession>A0A5C5ZLR8</accession>
<dbReference type="InterPro" id="IPR010093">
    <property type="entry name" value="SinI_DNA-bd"/>
</dbReference>
<dbReference type="Gene3D" id="3.40.50.280">
    <property type="entry name" value="Cobalamin-binding domain"/>
    <property type="match status" value="1"/>
</dbReference>
<dbReference type="Proteomes" id="UP000320176">
    <property type="component" value="Unassembled WGS sequence"/>
</dbReference>
<comment type="caution">
    <text evidence="3">The sequence shown here is derived from an EMBL/GenBank/DDBJ whole genome shotgun (WGS) entry which is preliminary data.</text>
</comment>
<dbReference type="Gene3D" id="1.10.1240.10">
    <property type="entry name" value="Methionine synthase domain"/>
    <property type="match status" value="1"/>
</dbReference>
<feature type="domain" description="Helix-turn-helix" evidence="2">
    <location>
        <begin position="13"/>
        <end position="60"/>
    </location>
</feature>
<dbReference type="InterPro" id="IPR036594">
    <property type="entry name" value="Meth_synthase_dom"/>
</dbReference>
<dbReference type="GO" id="GO:0003677">
    <property type="term" value="F:DNA binding"/>
    <property type="evidence" value="ECO:0007669"/>
    <property type="project" value="InterPro"/>
</dbReference>
<dbReference type="Pfam" id="PF02607">
    <property type="entry name" value="B12-binding_2"/>
    <property type="match status" value="1"/>
</dbReference>
<dbReference type="InterPro" id="IPR009061">
    <property type="entry name" value="DNA-bd_dom_put_sf"/>
</dbReference>
<dbReference type="EMBL" id="SJPN01000030">
    <property type="protein sequence ID" value="TWT87927.1"/>
    <property type="molecule type" value="Genomic_DNA"/>
</dbReference>
<dbReference type="NCBIfam" id="TIGR01764">
    <property type="entry name" value="excise"/>
    <property type="match status" value="1"/>
</dbReference>
<dbReference type="Pfam" id="PF12728">
    <property type="entry name" value="HTH_17"/>
    <property type="match status" value="1"/>
</dbReference>
<dbReference type="SUPFAM" id="SSF52242">
    <property type="entry name" value="Cobalamin (vitamin B12)-binding domain"/>
    <property type="match status" value="1"/>
</dbReference>
<name>A0A5C5ZLR8_9BACT</name>
<dbReference type="InterPro" id="IPR036724">
    <property type="entry name" value="Cobalamin-bd_sf"/>
</dbReference>
<sequence>MPVEVSVSRSQFSPKQVATALAVSESSVKRWCDQGVIPTVRTVGGHRRITVDGLNEFLASTSRKLVNSDALGMVKQRADRKAGEIPGGQLPDQRAFRVALANGDQETCSQLLQARVEQGWMRSEAAEDLIADALRGLGEAWNCGELEVYQERRGCEICMRLLEHQSQMLPAPRDDAPVAIGCAPETDPYQIPTKLAELALKEVGYRAVSLGNNLPITSLIQAAADYQPRLVWLSVTTVSDVNRFILDENRLAESLSSDVLLLVGGQALTDELRPKLRYTAHCDTLRHLIELAGVFRKS</sequence>
<dbReference type="GO" id="GO:0046872">
    <property type="term" value="F:metal ion binding"/>
    <property type="evidence" value="ECO:0007669"/>
    <property type="project" value="InterPro"/>
</dbReference>
<dbReference type="AlphaFoldDB" id="A0A5C5ZLR8"/>
<feature type="domain" description="B12-binding N-terminal" evidence="1">
    <location>
        <begin position="95"/>
        <end position="164"/>
    </location>
</feature>
<dbReference type="InterPro" id="IPR003759">
    <property type="entry name" value="Cbl-bd_cap"/>
</dbReference>
<evidence type="ECO:0000259" key="1">
    <source>
        <dbReference type="Pfam" id="PF02607"/>
    </source>
</evidence>
<keyword evidence="4" id="KW-1185">Reference proteome</keyword>